<dbReference type="eggNOG" id="ENOG502TN41">
    <property type="taxonomic scope" value="Eukaryota"/>
</dbReference>
<name>A7ANH5_BABBO</name>
<dbReference type="EMBL" id="AAXT01000001">
    <property type="protein sequence ID" value="EDO08109.1"/>
    <property type="molecule type" value="Genomic_DNA"/>
</dbReference>
<reference evidence="2" key="2">
    <citation type="journal article" date="2020" name="Data Brief">
        <title>Transcriptome dataset of Babesia bovis life stages within vertebrate and invertebrate hosts.</title>
        <authorList>
            <person name="Ueti M.W."/>
            <person name="Johnson W.C."/>
            <person name="Kappmeyer L.S."/>
            <person name="Herndon D.R."/>
            <person name="Mousel M.R."/>
            <person name="Reif K.E."/>
            <person name="Taus N.S."/>
            <person name="Ifeonu O.O."/>
            <person name="Silva J.C."/>
            <person name="Suarez C.E."/>
            <person name="Brayton K.A."/>
        </authorList>
    </citation>
    <scope>NUCLEOTIDE SEQUENCE [LARGE SCALE GENOMIC DNA]</scope>
</reference>
<dbReference type="InParanoid" id="A7ANH5"/>
<protein>
    <submittedName>
        <fullName evidence="1">Uncharacterized protein</fullName>
    </submittedName>
</protein>
<dbReference type="KEGG" id="bbo:BBOV_III005460"/>
<reference evidence="2" key="3">
    <citation type="journal article" date="2021" name="Int. J. Parasitol.">
        <title>Comparative analysis of gene expression between Babesia bovis blood stages and kinetes allowed by improved genome annotation.</title>
        <authorList>
            <person name="Ueti M.W."/>
            <person name="Johnson W.C."/>
            <person name="Kappmeyer L.S."/>
            <person name="Herndon D.R."/>
            <person name="Mousel M.R."/>
            <person name="Reif K.E."/>
            <person name="Taus N.S."/>
            <person name="Ifeonu O.O."/>
            <person name="Silva J.C."/>
            <person name="Suarez C.E."/>
            <person name="Brayton K.A."/>
        </authorList>
    </citation>
    <scope>NUCLEOTIDE SEQUENCE [LARGE SCALE GENOMIC DNA]</scope>
</reference>
<keyword evidence="2" id="KW-1185">Reference proteome</keyword>
<sequence>MNDTAPSGDGSLKEPYVVEESVVLLDFPEFQATSLFDEAEFTQQSLDESAVTYNIDNCAINTIRLEGINTDSPSCVLQGQLPLQGRRVTTGVTYFCFDVTDKDTSQGYSSGNPYTRQYWHTTEHIEFTSKL</sequence>
<dbReference type="VEuPathDB" id="PiroplasmaDB:BBOV_III005460"/>
<organism evidence="1 2">
    <name type="scientific">Babesia bovis</name>
    <dbReference type="NCBI Taxonomy" id="5865"/>
    <lineage>
        <taxon>Eukaryota</taxon>
        <taxon>Sar</taxon>
        <taxon>Alveolata</taxon>
        <taxon>Apicomplexa</taxon>
        <taxon>Aconoidasida</taxon>
        <taxon>Piroplasmida</taxon>
        <taxon>Babesiidae</taxon>
        <taxon>Babesia</taxon>
    </lineage>
</organism>
<dbReference type="RefSeq" id="XP_001611677.1">
    <property type="nucleotide sequence ID" value="XM_001611627.1"/>
</dbReference>
<comment type="caution">
    <text evidence="1">The sequence shown here is derived from an EMBL/GenBank/DDBJ whole genome shotgun (WGS) entry which is preliminary data.</text>
</comment>
<evidence type="ECO:0000313" key="2">
    <source>
        <dbReference type="Proteomes" id="UP000002173"/>
    </source>
</evidence>
<proteinExistence type="predicted"/>
<evidence type="ECO:0000313" key="1">
    <source>
        <dbReference type="EMBL" id="EDO08109.1"/>
    </source>
</evidence>
<dbReference type="Proteomes" id="UP000002173">
    <property type="component" value="Unassembled WGS sequence"/>
</dbReference>
<dbReference type="OMA" id="WYTSKCI"/>
<dbReference type="GeneID" id="5479926"/>
<dbReference type="AlphaFoldDB" id="A7ANH5"/>
<reference evidence="1 2" key="1">
    <citation type="journal article" date="2007" name="PLoS Pathog.">
        <title>Genome sequence of Babesia bovis and comparative analysis of apicomplexan hemoprotozoa.</title>
        <authorList>
            <person name="Brayton K.A."/>
            <person name="Lau A.O.T."/>
            <person name="Herndon D.R."/>
            <person name="Hannick L."/>
            <person name="Kappmeyer L.S."/>
            <person name="Berens S.J."/>
            <person name="Bidwell S.L."/>
            <person name="Brown W.C."/>
            <person name="Crabtree J."/>
            <person name="Fadrosh D."/>
            <person name="Feldblum T."/>
            <person name="Forberger H.A."/>
            <person name="Haas B.J."/>
            <person name="Howell J.M."/>
            <person name="Khouri H."/>
            <person name="Koo H."/>
            <person name="Mann D.J."/>
            <person name="Norimine J."/>
            <person name="Paulsen I.T."/>
            <person name="Radune D."/>
            <person name="Ren Q."/>
            <person name="Smith R.K. Jr."/>
            <person name="Suarez C.E."/>
            <person name="White O."/>
            <person name="Wortman J.R."/>
            <person name="Knowles D.P. Jr."/>
            <person name="McElwain T.F."/>
            <person name="Nene V.M."/>
        </authorList>
    </citation>
    <scope>NUCLEOTIDE SEQUENCE [LARGE SCALE GENOMIC DNA]</scope>
    <source>
        <strain evidence="1">T2Bo</strain>
    </source>
</reference>
<gene>
    <name evidence="1" type="ORF">BBOV_III005460</name>
</gene>
<accession>A7ANH5</accession>